<feature type="region of interest" description="Disordered" evidence="7">
    <location>
        <begin position="26"/>
        <end position="52"/>
    </location>
</feature>
<dbReference type="AlphaFoldDB" id="K6Z361"/>
<name>K6Z361_9ALTE</name>
<gene>
    <name evidence="8" type="ORF">GPAL_3841</name>
</gene>
<evidence type="ECO:0000256" key="1">
    <source>
        <dbReference type="ARBA" id="ARBA00004459"/>
    </source>
</evidence>
<accession>K6Z361</accession>
<feature type="compositionally biased region" description="Basic and acidic residues" evidence="7">
    <location>
        <begin position="42"/>
        <end position="52"/>
    </location>
</feature>
<evidence type="ECO:0000256" key="4">
    <source>
        <dbReference type="ARBA" id="ARBA00023139"/>
    </source>
</evidence>
<evidence type="ECO:0000256" key="3">
    <source>
        <dbReference type="ARBA" id="ARBA00023136"/>
    </source>
</evidence>
<dbReference type="Pfam" id="PF13627">
    <property type="entry name" value="LptM_cons"/>
    <property type="match status" value="1"/>
</dbReference>
<keyword evidence="3" id="KW-0472">Membrane</keyword>
<evidence type="ECO:0000256" key="6">
    <source>
        <dbReference type="ARBA" id="ARBA00023288"/>
    </source>
</evidence>
<evidence type="ECO:0000313" key="9">
    <source>
        <dbReference type="Proteomes" id="UP000006251"/>
    </source>
</evidence>
<dbReference type="NCBIfam" id="NF047847">
    <property type="entry name" value="SS_mature_LptM"/>
    <property type="match status" value="1"/>
</dbReference>
<evidence type="ECO:0000256" key="5">
    <source>
        <dbReference type="ARBA" id="ARBA00023237"/>
    </source>
</evidence>
<keyword evidence="4" id="KW-0564">Palmitate</keyword>
<dbReference type="PROSITE" id="PS51257">
    <property type="entry name" value="PROKAR_LIPOPROTEIN"/>
    <property type="match status" value="1"/>
</dbReference>
<keyword evidence="5" id="KW-0998">Cell outer membrane</keyword>
<keyword evidence="9" id="KW-1185">Reference proteome</keyword>
<evidence type="ECO:0000313" key="8">
    <source>
        <dbReference type="EMBL" id="GAC30681.1"/>
    </source>
</evidence>
<dbReference type="OrthoDB" id="6371029at2"/>
<dbReference type="Proteomes" id="UP000006251">
    <property type="component" value="Unassembled WGS sequence"/>
</dbReference>
<reference evidence="9" key="1">
    <citation type="journal article" date="2014" name="Environ. Microbiol.">
        <title>Comparative genomics of the marine bacterial genus Glaciecola reveals the high degree of genomic diversity and genomic characteristic for cold adaptation.</title>
        <authorList>
            <person name="Qin Q.L."/>
            <person name="Xie B.B."/>
            <person name="Yu Y."/>
            <person name="Shu Y.L."/>
            <person name="Rong J.C."/>
            <person name="Zhang Y.J."/>
            <person name="Zhao D.L."/>
            <person name="Chen X.L."/>
            <person name="Zhang X.Y."/>
            <person name="Chen B."/>
            <person name="Zhou B.C."/>
            <person name="Zhang Y.Z."/>
        </authorList>
    </citation>
    <scope>NUCLEOTIDE SEQUENCE [LARGE SCALE GENOMIC DNA]</scope>
    <source>
        <strain evidence="9">ACAM 615</strain>
    </source>
</reference>
<dbReference type="RefSeq" id="WP_006015185.1">
    <property type="nucleotide sequence ID" value="NZ_BAEQ01000065.1"/>
</dbReference>
<dbReference type="InterPro" id="IPR032831">
    <property type="entry name" value="LptM_cons"/>
</dbReference>
<comment type="subcellular location">
    <subcellularLocation>
        <location evidence="1">Cell outer membrane</location>
        <topology evidence="1">Lipid-anchor</topology>
    </subcellularLocation>
</comment>
<sequence length="52" mass="5568">MSKLALCIVLTIFLGACGQRGPLFIPEQAPSNKEIPKAPAETPEKLTTEEGQ</sequence>
<evidence type="ECO:0008006" key="10">
    <source>
        <dbReference type="Google" id="ProtNLM"/>
    </source>
</evidence>
<protein>
    <recommendedName>
        <fullName evidence="10">Lipoprotein</fullName>
    </recommendedName>
</protein>
<evidence type="ECO:0000256" key="7">
    <source>
        <dbReference type="SAM" id="MobiDB-lite"/>
    </source>
</evidence>
<comment type="caution">
    <text evidence="8">The sequence shown here is derived from an EMBL/GenBank/DDBJ whole genome shotgun (WGS) entry which is preliminary data.</text>
</comment>
<proteinExistence type="predicted"/>
<keyword evidence="6" id="KW-0449">Lipoprotein</keyword>
<organism evidence="8 9">
    <name type="scientific">Brumicola pallidula DSM 14239 = ACAM 615</name>
    <dbReference type="NCBI Taxonomy" id="1121922"/>
    <lineage>
        <taxon>Bacteria</taxon>
        <taxon>Pseudomonadati</taxon>
        <taxon>Pseudomonadota</taxon>
        <taxon>Gammaproteobacteria</taxon>
        <taxon>Alteromonadales</taxon>
        <taxon>Alteromonadaceae</taxon>
        <taxon>Brumicola</taxon>
    </lineage>
</organism>
<evidence type="ECO:0000256" key="2">
    <source>
        <dbReference type="ARBA" id="ARBA00022729"/>
    </source>
</evidence>
<dbReference type="EMBL" id="BAEQ01000065">
    <property type="protein sequence ID" value="GAC30681.1"/>
    <property type="molecule type" value="Genomic_DNA"/>
</dbReference>
<keyword evidence="2" id="KW-0732">Signal</keyword>
<dbReference type="GO" id="GO:0009279">
    <property type="term" value="C:cell outer membrane"/>
    <property type="evidence" value="ECO:0007669"/>
    <property type="project" value="UniProtKB-SubCell"/>
</dbReference>